<gene>
    <name evidence="3" type="ORF">PQO03_04970</name>
</gene>
<protein>
    <submittedName>
        <fullName evidence="3">Dabb family protein</fullName>
    </submittedName>
</protein>
<dbReference type="Gene3D" id="3.30.70.100">
    <property type="match status" value="1"/>
</dbReference>
<dbReference type="PANTHER" id="PTHR33178">
    <property type="match status" value="1"/>
</dbReference>
<dbReference type="PANTHER" id="PTHR33178:SF10">
    <property type="entry name" value="STRESS-RESPONSE A_B BARREL DOMAIN-CONTAINING PROTEIN"/>
    <property type="match status" value="1"/>
</dbReference>
<evidence type="ECO:0000256" key="1">
    <source>
        <dbReference type="ARBA" id="ARBA00011738"/>
    </source>
</evidence>
<dbReference type="InterPro" id="IPR013097">
    <property type="entry name" value="Dabb"/>
</dbReference>
<dbReference type="Proteomes" id="UP001214250">
    <property type="component" value="Chromosome 1"/>
</dbReference>
<keyword evidence="4" id="KW-1185">Reference proteome</keyword>
<dbReference type="InterPro" id="IPR011008">
    <property type="entry name" value="Dimeric_a/b-barrel"/>
</dbReference>
<proteinExistence type="predicted"/>
<comment type="subunit">
    <text evidence="1">Homodimer.</text>
</comment>
<dbReference type="SMART" id="SM00886">
    <property type="entry name" value="Dabb"/>
    <property type="match status" value="1"/>
</dbReference>
<organism evidence="3 4">
    <name type="scientific">Lentisphaera profundi</name>
    <dbReference type="NCBI Taxonomy" id="1658616"/>
    <lineage>
        <taxon>Bacteria</taxon>
        <taxon>Pseudomonadati</taxon>
        <taxon>Lentisphaerota</taxon>
        <taxon>Lentisphaeria</taxon>
        <taxon>Lentisphaerales</taxon>
        <taxon>Lentisphaeraceae</taxon>
        <taxon>Lentisphaera</taxon>
    </lineage>
</organism>
<dbReference type="Pfam" id="PF07876">
    <property type="entry name" value="Dabb"/>
    <property type="match status" value="1"/>
</dbReference>
<accession>A0ABY7VZ27</accession>
<sequence>MMIRHTVTFRLKHEKGSEQEKAFLKLANNLSSISTVKNFELLKQVSSKNNFDFGLSMEFDNQADYDFYSNNPKHNEFVQKYWIPEVDDFLEIDYEKYS</sequence>
<dbReference type="PROSITE" id="PS51502">
    <property type="entry name" value="S_R_A_B_BARREL"/>
    <property type="match status" value="1"/>
</dbReference>
<name>A0ABY7VZ27_9BACT</name>
<evidence type="ECO:0000313" key="3">
    <source>
        <dbReference type="EMBL" id="WDE97303.1"/>
    </source>
</evidence>
<reference evidence="3 4" key="1">
    <citation type="submission" date="2023-02" db="EMBL/GenBank/DDBJ databases">
        <title>Genome sequence of Lentisphaera profundi SAORIC-696.</title>
        <authorList>
            <person name="Kim e."/>
            <person name="Cho J.-C."/>
            <person name="Choi A."/>
            <person name="Kang I."/>
        </authorList>
    </citation>
    <scope>NUCLEOTIDE SEQUENCE [LARGE SCALE GENOMIC DNA]</scope>
    <source>
        <strain evidence="3 4">SAORIC-696</strain>
    </source>
</reference>
<evidence type="ECO:0000259" key="2">
    <source>
        <dbReference type="PROSITE" id="PS51502"/>
    </source>
</evidence>
<feature type="domain" description="Stress-response A/B barrel" evidence="2">
    <location>
        <begin position="3"/>
        <end position="94"/>
    </location>
</feature>
<dbReference type="SUPFAM" id="SSF54909">
    <property type="entry name" value="Dimeric alpha+beta barrel"/>
    <property type="match status" value="1"/>
</dbReference>
<dbReference type="EMBL" id="CP117811">
    <property type="protein sequence ID" value="WDE97303.1"/>
    <property type="molecule type" value="Genomic_DNA"/>
</dbReference>
<evidence type="ECO:0000313" key="4">
    <source>
        <dbReference type="Proteomes" id="UP001214250"/>
    </source>
</evidence>
<dbReference type="InterPro" id="IPR044662">
    <property type="entry name" value="HS1/DABB1-like"/>
</dbReference>